<evidence type="ECO:0000313" key="9">
    <source>
        <dbReference type="EMBL" id="POP48364.1"/>
    </source>
</evidence>
<dbReference type="OrthoDB" id="5368493at2"/>
<feature type="transmembrane region" description="Helical" evidence="6">
    <location>
        <begin position="78"/>
        <end position="95"/>
    </location>
</feature>
<comment type="subcellular location">
    <subcellularLocation>
        <location evidence="1">Membrane</location>
        <topology evidence="1">Multi-pass membrane protein</topology>
    </subcellularLocation>
</comment>
<dbReference type="CDD" id="cd17316">
    <property type="entry name" value="MFS_SV2_like"/>
    <property type="match status" value="1"/>
</dbReference>
<feature type="transmembrane region" description="Helical" evidence="6">
    <location>
        <begin position="292"/>
        <end position="309"/>
    </location>
</feature>
<feature type="transmembrane region" description="Helical" evidence="6">
    <location>
        <begin position="315"/>
        <end position="335"/>
    </location>
</feature>
<evidence type="ECO:0000256" key="4">
    <source>
        <dbReference type="ARBA" id="ARBA00022989"/>
    </source>
</evidence>
<dbReference type="Pfam" id="PF07690">
    <property type="entry name" value="MFS_1"/>
    <property type="match status" value="1"/>
</dbReference>
<dbReference type="SUPFAM" id="SSF103473">
    <property type="entry name" value="MFS general substrate transporter"/>
    <property type="match status" value="1"/>
</dbReference>
<sequence length="437" mass="46752">MHINKTPNPWYVGVVSGMASYIDSTAIISSGTALVIYQKTIGITAAQIGILSGVLTLCIAIGALCGGRLGDRLGRRKVFIITMLMIIIGALFLSFGLNFPLLTLGTILVGLATGADLPVSLATISEAANDNNRGKIIGLSNLLWTAGICAAMAVSAVVGDWGTLGAQIMFMHVGIVAAILMFLRLAIPESPLWLAAKDEVRRGVATVRAQNNSFKDLFRGKYLWPFIALSVFYAFTNLAANTGGQFGTYVAVNVVGITVSKNSLWGLIILPFGILANLLFMRIVDTAKRMPFFVAGAFLLVIAFLTPVVFNFSPVSWFCFVLFSNVGNGLAFEGIMKVWSQESFPTMLRSTAQGLIVAIARLLCGILAFVTPVLLEAGPAALYTILAVVVAIGLVTGWLCFHGKQRNEFKSESEVADSTIDHSTLTEMNPGQNYANH</sequence>
<feature type="transmembrane region" description="Helical" evidence="6">
    <location>
        <begin position="222"/>
        <end position="243"/>
    </location>
</feature>
<evidence type="ECO:0000256" key="3">
    <source>
        <dbReference type="ARBA" id="ARBA00022692"/>
    </source>
</evidence>
<dbReference type="RefSeq" id="WP_103676123.1">
    <property type="nucleotide sequence ID" value="NZ_PQGD01000010.1"/>
</dbReference>
<evidence type="ECO:0000313" key="8">
    <source>
        <dbReference type="EMBL" id="POP44977.1"/>
    </source>
</evidence>
<organism evidence="9 11">
    <name type="scientific">Superficieibacter electus</name>
    <dbReference type="NCBI Taxonomy" id="2022662"/>
    <lineage>
        <taxon>Bacteria</taxon>
        <taxon>Pseudomonadati</taxon>
        <taxon>Pseudomonadota</taxon>
        <taxon>Gammaproteobacteria</taxon>
        <taxon>Enterobacterales</taxon>
        <taxon>Enterobacteriaceae</taxon>
        <taxon>Superficieibacter</taxon>
    </lineage>
</organism>
<dbReference type="Gene3D" id="1.20.1250.20">
    <property type="entry name" value="MFS general substrate transporter like domains"/>
    <property type="match status" value="1"/>
</dbReference>
<feature type="transmembrane region" description="Helical" evidence="6">
    <location>
        <begin position="263"/>
        <end position="280"/>
    </location>
</feature>
<dbReference type="InterPro" id="IPR011701">
    <property type="entry name" value="MFS"/>
</dbReference>
<dbReference type="Proteomes" id="UP000247005">
    <property type="component" value="Unassembled WGS sequence"/>
</dbReference>
<dbReference type="Proteomes" id="UP000237073">
    <property type="component" value="Unassembled WGS sequence"/>
</dbReference>
<evidence type="ECO:0000313" key="10">
    <source>
        <dbReference type="Proteomes" id="UP000237073"/>
    </source>
</evidence>
<feature type="transmembrane region" description="Helical" evidence="6">
    <location>
        <begin position="43"/>
        <end position="66"/>
    </location>
</feature>
<accession>A0A2P5GPA9</accession>
<protein>
    <submittedName>
        <fullName evidence="9">MFS transporter</fullName>
    </submittedName>
</protein>
<dbReference type="EMBL" id="PQGE01000008">
    <property type="protein sequence ID" value="POP44977.1"/>
    <property type="molecule type" value="Genomic_DNA"/>
</dbReference>
<dbReference type="AlphaFoldDB" id="A0A2P5GPA9"/>
<dbReference type="GO" id="GO:0046943">
    <property type="term" value="F:carboxylic acid transmembrane transporter activity"/>
    <property type="evidence" value="ECO:0007669"/>
    <property type="project" value="TreeGrafter"/>
</dbReference>
<dbReference type="PROSITE" id="PS50850">
    <property type="entry name" value="MFS"/>
    <property type="match status" value="1"/>
</dbReference>
<comment type="caution">
    <text evidence="9">The sequence shown here is derived from an EMBL/GenBank/DDBJ whole genome shotgun (WGS) entry which is preliminary data.</text>
</comment>
<proteinExistence type="predicted"/>
<evidence type="ECO:0000313" key="11">
    <source>
        <dbReference type="Proteomes" id="UP000247005"/>
    </source>
</evidence>
<dbReference type="InterPro" id="IPR036259">
    <property type="entry name" value="MFS_trans_sf"/>
</dbReference>
<keyword evidence="3 6" id="KW-0812">Transmembrane</keyword>
<evidence type="ECO:0000256" key="2">
    <source>
        <dbReference type="ARBA" id="ARBA00022475"/>
    </source>
</evidence>
<feature type="transmembrane region" description="Helical" evidence="6">
    <location>
        <begin position="164"/>
        <end position="187"/>
    </location>
</feature>
<evidence type="ECO:0000256" key="6">
    <source>
        <dbReference type="SAM" id="Phobius"/>
    </source>
</evidence>
<feature type="transmembrane region" description="Helical" evidence="6">
    <location>
        <begin position="381"/>
        <end position="401"/>
    </location>
</feature>
<feature type="transmembrane region" description="Helical" evidence="6">
    <location>
        <begin position="12"/>
        <end position="37"/>
    </location>
</feature>
<feature type="domain" description="Major facilitator superfamily (MFS) profile" evidence="7">
    <location>
        <begin position="9"/>
        <end position="405"/>
    </location>
</feature>
<feature type="transmembrane region" description="Helical" evidence="6">
    <location>
        <begin position="136"/>
        <end position="158"/>
    </location>
</feature>
<dbReference type="PANTHER" id="PTHR23508:SF10">
    <property type="entry name" value="CARBOXYLIC ACID TRANSPORTER PROTEIN HOMOLOG"/>
    <property type="match status" value="1"/>
</dbReference>
<dbReference type="EMBL" id="PQGD01000010">
    <property type="protein sequence ID" value="POP48364.1"/>
    <property type="molecule type" value="Genomic_DNA"/>
</dbReference>
<gene>
    <name evidence="9" type="ORF">CHU32_13940</name>
    <name evidence="8" type="ORF">CHU33_11015</name>
</gene>
<keyword evidence="10" id="KW-1185">Reference proteome</keyword>
<name>A0A2P5GPA9_9ENTR</name>
<evidence type="ECO:0000256" key="1">
    <source>
        <dbReference type="ARBA" id="ARBA00004141"/>
    </source>
</evidence>
<keyword evidence="5 6" id="KW-0472">Membrane</keyword>
<dbReference type="PANTHER" id="PTHR23508">
    <property type="entry name" value="CARBOXYLIC ACID TRANSPORTER PROTEIN HOMOLOG"/>
    <property type="match status" value="1"/>
</dbReference>
<feature type="transmembrane region" description="Helical" evidence="6">
    <location>
        <begin position="101"/>
        <end position="124"/>
    </location>
</feature>
<feature type="transmembrane region" description="Helical" evidence="6">
    <location>
        <begin position="355"/>
        <end position="375"/>
    </location>
</feature>
<reference evidence="10 11" key="1">
    <citation type="submission" date="2018-01" db="EMBL/GenBank/DDBJ databases">
        <title>Superficieibacter electus gen. nov., sp. nov., an extended-spectrum beta-lactamase possessing member of the Enterobacteriaceae family, isolated from intensive care unit surfaces.</title>
        <authorList>
            <person name="Potter R.F."/>
            <person name="D'Souza A.W."/>
        </authorList>
    </citation>
    <scope>NUCLEOTIDE SEQUENCE [LARGE SCALE GENOMIC DNA]</scope>
    <source>
        <strain evidence="9 11">BP-1</strain>
        <strain evidence="8 10">BP-2</strain>
    </source>
</reference>
<evidence type="ECO:0000256" key="5">
    <source>
        <dbReference type="ARBA" id="ARBA00023136"/>
    </source>
</evidence>
<keyword evidence="2" id="KW-1003">Cell membrane</keyword>
<keyword evidence="4 6" id="KW-1133">Transmembrane helix</keyword>
<dbReference type="InterPro" id="IPR020846">
    <property type="entry name" value="MFS_dom"/>
</dbReference>
<dbReference type="GO" id="GO:0005886">
    <property type="term" value="C:plasma membrane"/>
    <property type="evidence" value="ECO:0007669"/>
    <property type="project" value="TreeGrafter"/>
</dbReference>
<evidence type="ECO:0000259" key="7">
    <source>
        <dbReference type="PROSITE" id="PS50850"/>
    </source>
</evidence>